<dbReference type="CDD" id="cd07341">
    <property type="entry name" value="M56_BlaR1_MecR1_like"/>
    <property type="match status" value="1"/>
</dbReference>
<evidence type="ECO:0000313" key="4">
    <source>
        <dbReference type="Proteomes" id="UP000643610"/>
    </source>
</evidence>
<dbReference type="PANTHER" id="PTHR34978:SF3">
    <property type="entry name" value="SLR0241 PROTEIN"/>
    <property type="match status" value="1"/>
</dbReference>
<dbReference type="Gene3D" id="3.30.2010.10">
    <property type="entry name" value="Metalloproteases ('zincins'), catalytic domain"/>
    <property type="match status" value="1"/>
</dbReference>
<feature type="domain" description="Peptidase M56" evidence="2">
    <location>
        <begin position="39"/>
        <end position="317"/>
    </location>
</feature>
<feature type="transmembrane region" description="Helical" evidence="1">
    <location>
        <begin position="66"/>
        <end position="88"/>
    </location>
</feature>
<keyword evidence="1" id="KW-0472">Membrane</keyword>
<evidence type="ECO:0000259" key="2">
    <source>
        <dbReference type="Pfam" id="PF05569"/>
    </source>
</evidence>
<dbReference type="InterPro" id="IPR008756">
    <property type="entry name" value="Peptidase_M56"/>
</dbReference>
<feature type="transmembrane region" description="Helical" evidence="1">
    <location>
        <begin position="31"/>
        <end position="54"/>
    </location>
</feature>
<sequence length="484" mass="54429">MSDLAVLRPAIQRMPSLADIVDLLGIDLLHALAWSLLHSVWQAAVLCVFLMICLKLTRSSQAALRYQILAVGLGVCLVLSVVTFFSYFQKTVLTLRFSEQGRVATYIPFQQDTTWAGQFSSLLNQHLSLIIFCWSVGFVLMCSKTLWQWSRDRQLAQRGTEHLPAHWFLRFSELAHQLGIGRTISFRLSTQITIPCVFAYFKPVVLLPASLLLGMSPQQIDAIVLHELAHIRRHDILLANLQSAMKAVYFFNPFIFWISAKLDQERENACDDLAISVLQSPLLYAETLHHYAEMHTHFLSTATSLIGRKNMLKHRIQRLFVNESKSASKTKKCISTVLLLSMGLTTAAYAWMQIDSRHSMNLSAKNLPIKQLLQQAEMACPGSTAKTQLRQPELPVTVNFSNLACTDVPAIFTDIEERFGMKFNAVPLSAALKIFQQQCPAVFRHITLKNPSALYSANMLDVTCLQVLDAVATFDAQHHVVLAN</sequence>
<keyword evidence="1" id="KW-0812">Transmembrane</keyword>
<keyword evidence="4" id="KW-1185">Reference proteome</keyword>
<dbReference type="Proteomes" id="UP000643610">
    <property type="component" value="Unassembled WGS sequence"/>
</dbReference>
<dbReference type="EMBL" id="JACOFU010000003">
    <property type="protein sequence ID" value="MBC3831880.1"/>
    <property type="molecule type" value="Genomic_DNA"/>
</dbReference>
<dbReference type="Pfam" id="PF05569">
    <property type="entry name" value="Peptidase_M56"/>
    <property type="match status" value="1"/>
</dbReference>
<feature type="transmembrane region" description="Helical" evidence="1">
    <location>
        <begin position="333"/>
        <end position="352"/>
    </location>
</feature>
<feature type="transmembrane region" description="Helical" evidence="1">
    <location>
        <begin position="127"/>
        <end position="147"/>
    </location>
</feature>
<comment type="caution">
    <text evidence="3">The sequence shown here is derived from an EMBL/GenBank/DDBJ whole genome shotgun (WGS) entry which is preliminary data.</text>
</comment>
<organism evidence="3 4">
    <name type="scientific">Undibacterium amnicola</name>
    <dbReference type="NCBI Taxonomy" id="1834038"/>
    <lineage>
        <taxon>Bacteria</taxon>
        <taxon>Pseudomonadati</taxon>
        <taxon>Pseudomonadota</taxon>
        <taxon>Betaproteobacteria</taxon>
        <taxon>Burkholderiales</taxon>
        <taxon>Oxalobacteraceae</taxon>
        <taxon>Undibacterium</taxon>
    </lineage>
</organism>
<proteinExistence type="predicted"/>
<reference evidence="3 4" key="1">
    <citation type="submission" date="2020-08" db="EMBL/GenBank/DDBJ databases">
        <title>Novel species isolated from subtropical streams in China.</title>
        <authorList>
            <person name="Lu H."/>
        </authorList>
    </citation>
    <scope>NUCLEOTIDE SEQUENCE [LARGE SCALE GENOMIC DNA]</scope>
    <source>
        <strain evidence="3 4">KCTC 52442</strain>
    </source>
</reference>
<keyword evidence="1" id="KW-1133">Transmembrane helix</keyword>
<dbReference type="RefSeq" id="WP_186890906.1">
    <property type="nucleotide sequence ID" value="NZ_JACOFU010000003.1"/>
</dbReference>
<evidence type="ECO:0000313" key="3">
    <source>
        <dbReference type="EMBL" id="MBC3831880.1"/>
    </source>
</evidence>
<name>A0ABR6XQX6_9BURK</name>
<dbReference type="InterPro" id="IPR052173">
    <property type="entry name" value="Beta-lactam_resp_regulator"/>
</dbReference>
<dbReference type="PANTHER" id="PTHR34978">
    <property type="entry name" value="POSSIBLE SENSOR-TRANSDUCER PROTEIN BLAR"/>
    <property type="match status" value="1"/>
</dbReference>
<protein>
    <submittedName>
        <fullName evidence="3">M56 family metallopeptidase</fullName>
    </submittedName>
</protein>
<gene>
    <name evidence="3" type="ORF">H8K33_10205</name>
</gene>
<evidence type="ECO:0000256" key="1">
    <source>
        <dbReference type="SAM" id="Phobius"/>
    </source>
</evidence>
<accession>A0ABR6XQX6</accession>